<protein>
    <recommendedName>
        <fullName evidence="4">Outer membrane protein beta-barrel domain-containing protein</fullName>
    </recommendedName>
</protein>
<dbReference type="Proteomes" id="UP000396835">
    <property type="component" value="Unassembled WGS sequence"/>
</dbReference>
<evidence type="ECO:0000313" key="3">
    <source>
        <dbReference type="Proteomes" id="UP000396835"/>
    </source>
</evidence>
<dbReference type="EMBL" id="CAACYH010000002">
    <property type="protein sequence ID" value="VFB12675.1"/>
    <property type="molecule type" value="Genomic_DNA"/>
</dbReference>
<proteinExistence type="predicted"/>
<organism evidence="2 3">
    <name type="scientific">Prevotella heparinolytica</name>
    <dbReference type="NCBI Taxonomy" id="28113"/>
    <lineage>
        <taxon>Bacteria</taxon>
        <taxon>Pseudomonadati</taxon>
        <taxon>Bacteroidota</taxon>
        <taxon>Bacteroidia</taxon>
        <taxon>Bacteroidales</taxon>
        <taxon>Bacteroidaceae</taxon>
        <taxon>Bacteroides</taxon>
    </lineage>
</organism>
<sequence length="208" mass="23095">MKRFCILCFLIPLLGNATISANLPIRGHVIGGLDVLFGDISSSRHHLAGVFIHGGYDIFFPKLSFFSIEPKVGVGFFGSSKRDAFDVPVSDYSIIGTMIGIAPKLHLSVNADDDAFLFLEHEFSLMNMYANIKDKDRNTNKRRSKGISFYYSLKVGLRFRLSSKYQLSAWVGGNTLNFNKLLNKNIPAGTNRYSSEAPSYAAGVSFYL</sequence>
<dbReference type="AlphaFoldDB" id="A0A449HZR3"/>
<feature type="signal peptide" evidence="1">
    <location>
        <begin position="1"/>
        <end position="17"/>
    </location>
</feature>
<gene>
    <name evidence="2" type="ORF">NCTC7812_00163</name>
</gene>
<evidence type="ECO:0008006" key="4">
    <source>
        <dbReference type="Google" id="ProtNLM"/>
    </source>
</evidence>
<reference evidence="2 3" key="1">
    <citation type="submission" date="2019-02" db="EMBL/GenBank/DDBJ databases">
        <authorList>
            <consortium name="Pathogen Informatics"/>
        </authorList>
    </citation>
    <scope>NUCLEOTIDE SEQUENCE [LARGE SCALE GENOMIC DNA]</scope>
    <source>
        <strain evidence="2 3">3012STDY7078512</strain>
    </source>
</reference>
<evidence type="ECO:0000256" key="1">
    <source>
        <dbReference type="SAM" id="SignalP"/>
    </source>
</evidence>
<keyword evidence="1" id="KW-0732">Signal</keyword>
<feature type="chain" id="PRO_5019372839" description="Outer membrane protein beta-barrel domain-containing protein" evidence="1">
    <location>
        <begin position="18"/>
        <end position="208"/>
    </location>
</feature>
<name>A0A449HZR3_9BACE</name>
<dbReference type="RefSeq" id="WP_131751313.1">
    <property type="nucleotide sequence ID" value="NZ_CAACYH010000002.1"/>
</dbReference>
<accession>A0A449HZR3</accession>
<evidence type="ECO:0000313" key="2">
    <source>
        <dbReference type="EMBL" id="VFB12675.1"/>
    </source>
</evidence>